<keyword evidence="1" id="KW-1133">Transmembrane helix</keyword>
<dbReference type="RefSeq" id="WP_046191130.1">
    <property type="nucleotide sequence ID" value="NZ_JACKUJ010000049.1"/>
</dbReference>
<keyword evidence="1" id="KW-0812">Transmembrane</keyword>
<gene>
    <name evidence="2" type="ORF">WR43_18815</name>
</gene>
<accession>A0A0F5MS52</accession>
<sequence length="503" mass="53603">MGGGTVMTAADAAAARSDPAAQVDALVAEAAPGVRPPAVRRCDVVVVTGPWLAGVSSMAAVLAERLPGRLVMEATELAPGEVPLAVVFVVSAAAALTESDCALLDAVAAHTDVVVGVVSKIDAHRHWRQMRAAARQTLTEYAPRYRGVPWVGAAAAPQRGVPCVDDVIAELVDQLDGGDADRRNRLRSWEFQLRADAERIDRNARAQGRRVRVMHLQEQRDELVRQRRMSKSERVIALRSRIAQARVQLSHFARKRCASVRGELAEDAAEVSRRRFAEFEASVHDRLNAVVAEVDQGVTDYLADVALELGLSCDPCAGWAAALPQIDIGRPPLASRRLETQLMTVLGVGFGLGVALTLSRTLAHLAPGLAAIGVAGCVGVGVAATVWVVRIRGLLRDRVVLDRWVGEATNSVRSVVQERVALRVLSVESALTAELAGRNETDAARAADRVAGLDCELHEHAAATARAAVVRDRQLPGLRRAWAKVLAELGESDPVGAAATADE</sequence>
<feature type="transmembrane region" description="Helical" evidence="1">
    <location>
        <begin position="369"/>
        <end position="389"/>
    </location>
</feature>
<dbReference type="EMBL" id="LASW01000128">
    <property type="protein sequence ID" value="KKB97516.1"/>
    <property type="molecule type" value="Genomic_DNA"/>
</dbReference>
<evidence type="ECO:0000313" key="2">
    <source>
        <dbReference type="EMBL" id="KKB97516.1"/>
    </source>
</evidence>
<comment type="caution">
    <text evidence="2">The sequence shown here is derived from an EMBL/GenBank/DDBJ whole genome shotgun (WGS) entry which is preliminary data.</text>
</comment>
<dbReference type="PATRIC" id="fig|342002.3.peg.4037"/>
<keyword evidence="1" id="KW-0472">Membrane</keyword>
<feature type="transmembrane region" description="Helical" evidence="1">
    <location>
        <begin position="342"/>
        <end position="363"/>
    </location>
</feature>
<protein>
    <submittedName>
        <fullName evidence="2">Uncharacterized protein</fullName>
    </submittedName>
</protein>
<dbReference type="Proteomes" id="UP000034416">
    <property type="component" value="Unassembled WGS sequence"/>
</dbReference>
<name>A0A0F5MS52_9MYCO</name>
<evidence type="ECO:0000256" key="1">
    <source>
        <dbReference type="SAM" id="Phobius"/>
    </source>
</evidence>
<dbReference type="AlphaFoldDB" id="A0A0F5MS52"/>
<evidence type="ECO:0000313" key="3">
    <source>
        <dbReference type="Proteomes" id="UP000034416"/>
    </source>
</evidence>
<reference evidence="3" key="1">
    <citation type="submission" date="2015-04" db="EMBL/GenBank/DDBJ databases">
        <title>Genome sequence of Mycobacterium arupense GUC1.</title>
        <authorList>
            <person name="Greninger A.L."/>
            <person name="Cunningham G."/>
            <person name="Chiu C.Y."/>
            <person name="Miller S."/>
        </authorList>
    </citation>
    <scope>NUCLEOTIDE SEQUENCE [LARGE SCALE GENOMIC DNA]</scope>
    <source>
        <strain evidence="3">GUC1</strain>
    </source>
</reference>
<dbReference type="STRING" id="342002.BST15_06800"/>
<proteinExistence type="predicted"/>
<organism evidence="2 3">
    <name type="scientific">Mycolicibacter arupensis</name>
    <dbReference type="NCBI Taxonomy" id="342002"/>
    <lineage>
        <taxon>Bacteria</taxon>
        <taxon>Bacillati</taxon>
        <taxon>Actinomycetota</taxon>
        <taxon>Actinomycetes</taxon>
        <taxon>Mycobacteriales</taxon>
        <taxon>Mycobacteriaceae</taxon>
        <taxon>Mycolicibacter</taxon>
    </lineage>
</organism>